<accession>A0AAW5FA87</accession>
<evidence type="ECO:0000256" key="1">
    <source>
        <dbReference type="ARBA" id="ARBA00022801"/>
    </source>
</evidence>
<dbReference type="CDD" id="cd05826">
    <property type="entry name" value="Sortase_B"/>
    <property type="match status" value="1"/>
</dbReference>
<keyword evidence="1" id="KW-0378">Hydrolase</keyword>
<dbReference type="EMBL" id="JAINVB010000002">
    <property type="protein sequence ID" value="MCK0088829.1"/>
    <property type="molecule type" value="Genomic_DNA"/>
</dbReference>
<dbReference type="InterPro" id="IPR005754">
    <property type="entry name" value="Sortase"/>
</dbReference>
<proteinExistence type="predicted"/>
<evidence type="ECO:0000313" key="3">
    <source>
        <dbReference type="EMBL" id="MCK0088829.1"/>
    </source>
</evidence>
<dbReference type="Proteomes" id="UP001203136">
    <property type="component" value="Unassembled WGS sequence"/>
</dbReference>
<sequence>MTDKMKRRLCTAVFTLSLISMAVFTVMYVKTQKEYRHSERDIAAVMEIRGAISPALTINEKSRLDEASLRAAEYESAQERREGCRLLKEINQDVAAWITITGTPIDYPVMQTPDIPDYYYRRGFDGRYSAYGMIYMDAACRLREDEALYEAEAEEGKASPNCVIYGHHMKNGTMFASLEKYGSEEYYKEHPEICLDTPDSSSVYEIVGVVRLPAEKLSSGFAAVLAARTREEYESFVQYIKKHAAYDTGITAEWPQQLITLTTCEYTLKDGRLLVVARKKR</sequence>
<gene>
    <name evidence="3" type="ORF">K5I21_23795</name>
</gene>
<dbReference type="AlphaFoldDB" id="A0AAW5FA87"/>
<dbReference type="Pfam" id="PF04203">
    <property type="entry name" value="Sortase"/>
    <property type="match status" value="1"/>
</dbReference>
<feature type="active site" description="Proton donor/acceptor" evidence="2">
    <location>
        <position position="167"/>
    </location>
</feature>
<evidence type="ECO:0000256" key="2">
    <source>
        <dbReference type="PIRSR" id="PIRSR605754-1"/>
    </source>
</evidence>
<dbReference type="Gene3D" id="2.40.260.10">
    <property type="entry name" value="Sortase"/>
    <property type="match status" value="1"/>
</dbReference>
<organism evidence="3 4">
    <name type="scientific">Clostridium symbiosum</name>
    <name type="common">Bacteroides symbiosus</name>
    <dbReference type="NCBI Taxonomy" id="1512"/>
    <lineage>
        <taxon>Bacteria</taxon>
        <taxon>Bacillati</taxon>
        <taxon>Bacillota</taxon>
        <taxon>Clostridia</taxon>
        <taxon>Lachnospirales</taxon>
        <taxon>Lachnospiraceae</taxon>
        <taxon>Otoolea</taxon>
    </lineage>
</organism>
<dbReference type="SUPFAM" id="SSF63817">
    <property type="entry name" value="Sortase"/>
    <property type="match status" value="1"/>
</dbReference>
<dbReference type="InterPro" id="IPR009835">
    <property type="entry name" value="SrtB"/>
</dbReference>
<comment type="caution">
    <text evidence="3">The sequence shown here is derived from an EMBL/GenBank/DDBJ whole genome shotgun (WGS) entry which is preliminary data.</text>
</comment>
<dbReference type="RefSeq" id="WP_003497932.1">
    <property type="nucleotide sequence ID" value="NZ_JADNHH010000094.1"/>
</dbReference>
<name>A0AAW5FA87_CLOSY</name>
<dbReference type="InterPro" id="IPR023365">
    <property type="entry name" value="Sortase_dom-sf"/>
</dbReference>
<feature type="active site" description="Acyl-thioester intermediate" evidence="2">
    <location>
        <position position="264"/>
    </location>
</feature>
<dbReference type="GO" id="GO:0016787">
    <property type="term" value="F:hydrolase activity"/>
    <property type="evidence" value="ECO:0007669"/>
    <property type="project" value="UniProtKB-KW"/>
</dbReference>
<reference evidence="3" key="1">
    <citation type="journal article" date="2022" name="Cell Host Microbe">
        <title>Colonization of the live biotherapeutic product VE303 and modulation of the microbiota and metabolites in healthy volunteers.</title>
        <authorList>
            <person name="Dsouza M."/>
            <person name="Menon R."/>
            <person name="Crossette E."/>
            <person name="Bhattarai S.K."/>
            <person name="Schneider J."/>
            <person name="Kim Y.G."/>
            <person name="Reddy S."/>
            <person name="Caballero S."/>
            <person name="Felix C."/>
            <person name="Cornacchione L."/>
            <person name="Hendrickson J."/>
            <person name="Watson A.R."/>
            <person name="Minot S.S."/>
            <person name="Greenfield N."/>
            <person name="Schopf L."/>
            <person name="Szabady R."/>
            <person name="Patarroyo J."/>
            <person name="Smith W."/>
            <person name="Harrison P."/>
            <person name="Kuijper E.J."/>
            <person name="Kelly C.P."/>
            <person name="Olle B."/>
            <person name="Bobilev D."/>
            <person name="Silber J.L."/>
            <person name="Bucci V."/>
            <person name="Roberts B."/>
            <person name="Faith J."/>
            <person name="Norman J.M."/>
        </authorList>
    </citation>
    <scope>NUCLEOTIDE SEQUENCE</scope>
    <source>
        <strain evidence="3">VE303-04</strain>
    </source>
</reference>
<protein>
    <submittedName>
        <fullName evidence="3">Class B sortase</fullName>
    </submittedName>
</protein>
<evidence type="ECO:0000313" key="4">
    <source>
        <dbReference type="Proteomes" id="UP001203136"/>
    </source>
</evidence>